<dbReference type="Gene3D" id="1.10.287.1490">
    <property type="match status" value="2"/>
</dbReference>
<accession>A0AAD5RRD9</accession>
<feature type="region of interest" description="Disordered" evidence="2">
    <location>
        <begin position="271"/>
        <end position="336"/>
    </location>
</feature>
<feature type="region of interest" description="Disordered" evidence="2">
    <location>
        <begin position="510"/>
        <end position="647"/>
    </location>
</feature>
<keyword evidence="1" id="KW-0175">Coiled coil</keyword>
<feature type="compositionally biased region" description="Low complexity" evidence="2">
    <location>
        <begin position="590"/>
        <end position="602"/>
    </location>
</feature>
<keyword evidence="4" id="KW-1185">Reference proteome</keyword>
<sequence length="777" mass="85468">MGDYLMFVDQPSPHHPQFGTLFTPTPGPPQPSLTKHYASPSIDPALQQSGLSSIVEHFTEQQFLSQIQSYHAEKPRLGVPQDRRLLMRLALPFPTICGLVEQFADGFHFLQGNAAIHELELKHHDNVHQIDLTGKDEDVRRMKMRYIVLRDENASLKTKVSQTESTNEELDAQCAQFQHQIQELQRQAKEQEAQRKSKDKEISNLRAELDGINEALRDSNSTTQKYHTTSAELSRLKPEVEHLRTQMADYQELIATKLSLERSLNQAEVELESEKRASQRARGKANHKAEEELRDRISELENQLSTEKRQMERLRSDSEDASSRNESLQADLDKATTQTKELEAELKDAKNTIKSHRKAVSADNSADLQVELEQANEALAEVKGQLKQTKTELKRSNASEHDIESLRAQLKEAKSDLKSVRAELRAQNNVLAVHNEPALSRKGPNKAAAAKPKKRVNEIVAEQTTFLDSPEITKRPAKKRVLDLVAEKSNFSITPFLNRTKELEEVIDEDGELEDSILQASKNSLSNKVVPQPTEPEPEPEPEAENKSAGEPENPVEEVVQEAAPKRKQKRVTKASAATVQEPKKRGRPSKAALSESASAKKNATISAKTEGKSAKASAVSFGLEKVVEEDEEAEASGSQSDKAPEMLAVSIPKGILKKSAAASSAAPPNETLSSAENLSLDSLDKELDGKRKKRKLVGGLGKTLFEDEDGEGEPAPIAAAAAAESKKAAGGKVRLAGKGAAAKARLGKIGGLDAFGKTFSPLKKDRRGGVQHSFLA</sequence>
<feature type="compositionally biased region" description="Basic and acidic residues" evidence="2">
    <location>
        <begin position="306"/>
        <end position="323"/>
    </location>
</feature>
<dbReference type="PANTHER" id="PTHR23159:SF31">
    <property type="entry name" value="CENTROSOME-ASSOCIATED PROTEIN CEP250 ISOFORM X1"/>
    <property type="match status" value="1"/>
</dbReference>
<feature type="coiled-coil region" evidence="1">
    <location>
        <begin position="153"/>
        <end position="222"/>
    </location>
</feature>
<comment type="caution">
    <text evidence="3">The sequence shown here is derived from an EMBL/GenBank/DDBJ whole genome shotgun (WGS) entry which is preliminary data.</text>
</comment>
<dbReference type="AlphaFoldDB" id="A0AAD5RRD9"/>
<evidence type="ECO:0000313" key="4">
    <source>
        <dbReference type="Proteomes" id="UP001201980"/>
    </source>
</evidence>
<dbReference type="PANTHER" id="PTHR23159">
    <property type="entry name" value="CENTROSOMAL PROTEIN 2"/>
    <property type="match status" value="1"/>
</dbReference>
<evidence type="ECO:0000256" key="2">
    <source>
        <dbReference type="SAM" id="MobiDB-lite"/>
    </source>
</evidence>
<dbReference type="EMBL" id="JAKWBI020000141">
    <property type="protein sequence ID" value="KAJ2901711.1"/>
    <property type="molecule type" value="Genomic_DNA"/>
</dbReference>
<feature type="compositionally biased region" description="Basic and acidic residues" evidence="2">
    <location>
        <begin position="287"/>
        <end position="299"/>
    </location>
</feature>
<reference evidence="3" key="1">
    <citation type="submission" date="2022-07" db="EMBL/GenBank/DDBJ databases">
        <title>Draft genome sequence of Zalerion maritima ATCC 34329, a (micro)plastics degrading marine fungus.</title>
        <authorList>
            <person name="Paco A."/>
            <person name="Goncalves M.F.M."/>
            <person name="Rocha-Santos T.A.P."/>
            <person name="Alves A."/>
        </authorList>
    </citation>
    <scope>NUCLEOTIDE SEQUENCE</scope>
    <source>
        <strain evidence="3">ATCC 34329</strain>
    </source>
</reference>
<dbReference type="Proteomes" id="UP001201980">
    <property type="component" value="Unassembled WGS sequence"/>
</dbReference>
<gene>
    <name evidence="3" type="ORF">MKZ38_001521</name>
</gene>
<feature type="compositionally biased region" description="Polar residues" evidence="2">
    <location>
        <begin position="518"/>
        <end position="529"/>
    </location>
</feature>
<name>A0AAD5RRD9_9PEZI</name>
<organism evidence="3 4">
    <name type="scientific">Zalerion maritima</name>
    <dbReference type="NCBI Taxonomy" id="339359"/>
    <lineage>
        <taxon>Eukaryota</taxon>
        <taxon>Fungi</taxon>
        <taxon>Dikarya</taxon>
        <taxon>Ascomycota</taxon>
        <taxon>Pezizomycotina</taxon>
        <taxon>Sordariomycetes</taxon>
        <taxon>Lulworthiomycetidae</taxon>
        <taxon>Lulworthiales</taxon>
        <taxon>Lulworthiaceae</taxon>
        <taxon>Zalerion</taxon>
    </lineage>
</organism>
<proteinExistence type="predicted"/>
<evidence type="ECO:0000256" key="1">
    <source>
        <dbReference type="SAM" id="Coils"/>
    </source>
</evidence>
<evidence type="ECO:0000313" key="3">
    <source>
        <dbReference type="EMBL" id="KAJ2901711.1"/>
    </source>
</evidence>
<feature type="region of interest" description="Disordered" evidence="2">
    <location>
        <begin position="659"/>
        <end position="693"/>
    </location>
</feature>
<protein>
    <submittedName>
        <fullName evidence="3">Uncharacterized protein</fullName>
    </submittedName>
</protein>
<feature type="compositionally biased region" description="Polar residues" evidence="2">
    <location>
        <begin position="671"/>
        <end position="681"/>
    </location>
</feature>